<organism evidence="5 6">
    <name type="scientific">Escherichia phage JLBYU43</name>
    <dbReference type="NCBI Taxonomy" id="2894751"/>
    <lineage>
        <taxon>Viruses</taxon>
        <taxon>Duplodnaviria</taxon>
        <taxon>Heunggongvirae</taxon>
        <taxon>Uroviricota</taxon>
        <taxon>Caudoviricetes</taxon>
        <taxon>Demerecviridae</taxon>
        <taxon>Markadamsvirinae</taxon>
        <taxon>Tequintavirus</taxon>
        <taxon>Tequintavirus JLBYU43</taxon>
    </lineage>
</organism>
<proteinExistence type="predicted"/>
<dbReference type="InterPro" id="IPR027417">
    <property type="entry name" value="P-loop_NTPase"/>
</dbReference>
<keyword evidence="2" id="KW-0067">ATP-binding</keyword>
<evidence type="ECO:0000256" key="1">
    <source>
        <dbReference type="ARBA" id="ARBA00022741"/>
    </source>
</evidence>
<dbReference type="SUPFAM" id="SSF52540">
    <property type="entry name" value="P-loop containing nucleoside triphosphate hydrolases"/>
    <property type="match status" value="1"/>
</dbReference>
<evidence type="ECO:0000256" key="2">
    <source>
        <dbReference type="ARBA" id="ARBA00022840"/>
    </source>
</evidence>
<evidence type="ECO:0000313" key="6">
    <source>
        <dbReference type="Proteomes" id="UP000828081"/>
    </source>
</evidence>
<dbReference type="Gene3D" id="3.40.50.300">
    <property type="entry name" value="P-loop containing nucleotide triphosphate hydrolases"/>
    <property type="match status" value="1"/>
</dbReference>
<evidence type="ECO:0000313" key="5">
    <source>
        <dbReference type="EMBL" id="UGO55697.1"/>
    </source>
</evidence>
<reference evidence="5" key="1">
    <citation type="submission" date="2021-09" db="EMBL/GenBank/DDBJ databases">
        <authorList>
            <person name="Lewis J.M."/>
            <person name="Day E.R."/>
            <person name="Fugal B.O."/>
            <person name="Hill A.M."/>
            <person name="Janda K.E."/>
            <person name="Kotter D.B."/>
            <person name="McCleary W.R."/>
        </authorList>
    </citation>
    <scope>NUCLEOTIDE SEQUENCE</scope>
</reference>
<dbReference type="Pfam" id="PF02562">
    <property type="entry name" value="PhoH"/>
    <property type="match status" value="1"/>
</dbReference>
<protein>
    <submittedName>
        <fullName evidence="5">PhoH-like protein</fullName>
    </submittedName>
</protein>
<keyword evidence="1" id="KW-0547">Nucleotide-binding</keyword>
<evidence type="ECO:0000256" key="3">
    <source>
        <dbReference type="SAM" id="MobiDB-lite"/>
    </source>
</evidence>
<gene>
    <name evidence="5" type="ORF">JLBYU43_119</name>
</gene>
<sequence>MLFMGKARQKRENRNGSRKRGNKYENNVIQADFSNDYANPVAKSLVGKNREQKSYINMIKNNTVTVGIGEPGTGKTFIPSVLAAQELVDIHSDIEQVILVRPNEPLGKSLGMLPGDLAEKLEPWLEPIADGMKWAIGDHAYKGYVERQKIKFLAIEHARGRTFNNSYVIVDEAQNISVEAMICLLTRVGQDCRLIICGDIAQKDIKGDSGLALLMEVYEKYENAPFSMIELIDNVRSVESKAFYGIFKDMGKV</sequence>
<dbReference type="InterPro" id="IPR051451">
    <property type="entry name" value="PhoH2-like"/>
</dbReference>
<dbReference type="PANTHER" id="PTHR30473">
    <property type="entry name" value="PROTEIN PHOH"/>
    <property type="match status" value="1"/>
</dbReference>
<feature type="region of interest" description="Disordered" evidence="3">
    <location>
        <begin position="1"/>
        <end position="25"/>
    </location>
</feature>
<evidence type="ECO:0000259" key="4">
    <source>
        <dbReference type="Pfam" id="PF02562"/>
    </source>
</evidence>
<feature type="domain" description="PhoH-like protein" evidence="4">
    <location>
        <begin position="47"/>
        <end position="243"/>
    </location>
</feature>
<keyword evidence="6" id="KW-1185">Reference proteome</keyword>
<dbReference type="EMBL" id="OK272477">
    <property type="protein sequence ID" value="UGO55697.1"/>
    <property type="molecule type" value="Genomic_DNA"/>
</dbReference>
<dbReference type="PANTHER" id="PTHR30473:SF3">
    <property type="entry name" value="PROTEIN PHOH"/>
    <property type="match status" value="1"/>
</dbReference>
<accession>A0AAE8YXK0</accession>
<dbReference type="Proteomes" id="UP000828081">
    <property type="component" value="Segment"/>
</dbReference>
<dbReference type="InterPro" id="IPR003714">
    <property type="entry name" value="PhoH"/>
</dbReference>
<dbReference type="GO" id="GO:0005524">
    <property type="term" value="F:ATP binding"/>
    <property type="evidence" value="ECO:0007669"/>
    <property type="project" value="UniProtKB-KW"/>
</dbReference>
<name>A0AAE8YXK0_9CAUD</name>